<accession>A0A6G0WGA8</accession>
<organism evidence="2 3">
    <name type="scientific">Aphanomyces euteiches</name>
    <dbReference type="NCBI Taxonomy" id="100861"/>
    <lineage>
        <taxon>Eukaryota</taxon>
        <taxon>Sar</taxon>
        <taxon>Stramenopiles</taxon>
        <taxon>Oomycota</taxon>
        <taxon>Saprolegniomycetes</taxon>
        <taxon>Saprolegniales</taxon>
        <taxon>Verrucalvaceae</taxon>
        <taxon>Aphanomyces</taxon>
    </lineage>
</organism>
<evidence type="ECO:0000259" key="1">
    <source>
        <dbReference type="Pfam" id="PF01738"/>
    </source>
</evidence>
<dbReference type="GO" id="GO:0016787">
    <property type="term" value="F:hydrolase activity"/>
    <property type="evidence" value="ECO:0007669"/>
    <property type="project" value="InterPro"/>
</dbReference>
<dbReference type="PANTHER" id="PTHR17630">
    <property type="entry name" value="DIENELACTONE HYDROLASE"/>
    <property type="match status" value="1"/>
</dbReference>
<protein>
    <recommendedName>
        <fullName evidence="1">Dienelactone hydrolase domain-containing protein</fullName>
    </recommendedName>
</protein>
<evidence type="ECO:0000313" key="3">
    <source>
        <dbReference type="Proteomes" id="UP000481153"/>
    </source>
</evidence>
<dbReference type="SUPFAM" id="SSF53474">
    <property type="entry name" value="alpha/beta-Hydrolases"/>
    <property type="match status" value="1"/>
</dbReference>
<dbReference type="InterPro" id="IPR029058">
    <property type="entry name" value="AB_hydrolase_fold"/>
</dbReference>
<dbReference type="EMBL" id="VJMJ01000232">
    <property type="protein sequence ID" value="KAF0725857.1"/>
    <property type="molecule type" value="Genomic_DNA"/>
</dbReference>
<evidence type="ECO:0000313" key="2">
    <source>
        <dbReference type="EMBL" id="KAF0725857.1"/>
    </source>
</evidence>
<dbReference type="AlphaFoldDB" id="A0A6G0WGA8"/>
<comment type="caution">
    <text evidence="2">The sequence shown here is derived from an EMBL/GenBank/DDBJ whole genome shotgun (WGS) entry which is preliminary data.</text>
</comment>
<feature type="domain" description="Dienelactone hydrolase" evidence="1">
    <location>
        <begin position="36"/>
        <end position="220"/>
    </location>
</feature>
<dbReference type="VEuPathDB" id="FungiDB:AeMF1_019404"/>
<dbReference type="Proteomes" id="UP000481153">
    <property type="component" value="Unassembled WGS sequence"/>
</dbReference>
<dbReference type="PANTHER" id="PTHR17630:SF44">
    <property type="entry name" value="PROTEIN AIM2"/>
    <property type="match status" value="1"/>
</dbReference>
<dbReference type="Pfam" id="PF01738">
    <property type="entry name" value="DLH"/>
    <property type="match status" value="1"/>
</dbReference>
<gene>
    <name evidence="2" type="ORF">Ae201684_015819</name>
</gene>
<dbReference type="Gene3D" id="3.40.50.1820">
    <property type="entry name" value="alpha/beta hydrolase"/>
    <property type="match status" value="1"/>
</dbReference>
<dbReference type="InterPro" id="IPR002925">
    <property type="entry name" value="Dienelactn_hydro"/>
</dbReference>
<sequence length="249" mass="27347">MSCCPADGLPAAPTTSPLVPENIEGTDIFYFDNPNSHVAVLAFPDVYGPDSGRTKQLCADLSKHYKVALVDICDGDYRTATSDRSQFATWAQERPFEKLKVKIDAIIKHLQTERGVTKFGAMGFCYGAWIVARLSAEPSSVLSAGISFHPSWHANDVFHGEGSAEKIAHDIQVPQSVLTAGNDRDWLKPGGSVEQTLQAKGVPSRFREFPNMVHGWVIRGDLADQGILKGFHDAWVDEALPFLKEHLVQ</sequence>
<name>A0A6G0WGA8_9STRA</name>
<reference evidence="2 3" key="1">
    <citation type="submission" date="2019-07" db="EMBL/GenBank/DDBJ databases">
        <title>Genomics analysis of Aphanomyces spp. identifies a new class of oomycete effector associated with host adaptation.</title>
        <authorList>
            <person name="Gaulin E."/>
        </authorList>
    </citation>
    <scope>NUCLEOTIDE SEQUENCE [LARGE SCALE GENOMIC DNA]</scope>
    <source>
        <strain evidence="2 3">ATCC 201684</strain>
    </source>
</reference>
<keyword evidence="3" id="KW-1185">Reference proteome</keyword>
<proteinExistence type="predicted"/>